<feature type="repeat" description="ANK" evidence="3">
    <location>
        <begin position="138"/>
        <end position="177"/>
    </location>
</feature>
<evidence type="ECO:0000313" key="4">
    <source>
        <dbReference type="EMBL" id="KAG7293465.1"/>
    </source>
</evidence>
<dbReference type="PANTHER" id="PTHR24123">
    <property type="entry name" value="ANKYRIN REPEAT-CONTAINING"/>
    <property type="match status" value="1"/>
</dbReference>
<dbReference type="Pfam" id="PF00023">
    <property type="entry name" value="Ank"/>
    <property type="match status" value="2"/>
</dbReference>
<dbReference type="AlphaFoldDB" id="A0AAD4F6C8"/>
<keyword evidence="1" id="KW-0677">Repeat</keyword>
<reference evidence="4" key="1">
    <citation type="submission" date="2023-02" db="EMBL/GenBank/DDBJ databases">
        <authorList>
            <person name="Palmer J.M."/>
        </authorList>
    </citation>
    <scope>NUCLEOTIDE SEQUENCE</scope>
    <source>
        <strain evidence="4">FW57</strain>
    </source>
</reference>
<evidence type="ECO:0000313" key="5">
    <source>
        <dbReference type="Proteomes" id="UP001197093"/>
    </source>
</evidence>
<dbReference type="PROSITE" id="PS50297">
    <property type="entry name" value="ANK_REP_REGION"/>
    <property type="match status" value="1"/>
</dbReference>
<evidence type="ECO:0000256" key="1">
    <source>
        <dbReference type="ARBA" id="ARBA00022737"/>
    </source>
</evidence>
<evidence type="ECO:0000256" key="2">
    <source>
        <dbReference type="ARBA" id="ARBA00023043"/>
    </source>
</evidence>
<dbReference type="PROSITE" id="PS50088">
    <property type="entry name" value="ANK_REPEAT"/>
    <property type="match status" value="3"/>
</dbReference>
<evidence type="ECO:0008006" key="6">
    <source>
        <dbReference type="Google" id="ProtNLM"/>
    </source>
</evidence>
<protein>
    <recommendedName>
        <fullName evidence="6">Ankyrin repeat protein</fullName>
    </recommendedName>
</protein>
<dbReference type="Proteomes" id="UP001197093">
    <property type="component" value="Unassembled WGS sequence"/>
</dbReference>
<sequence>MYFGASGSASSAGGLPFMSFEHQFAGPSHGTFEFSGQLPTAGKTQLFQAIVAKNVESVKALLFAGVAVSVKDQLGNEPLHSAVYTGLADIVELLLKFGANPNAKGLLDRSPLHLAVSNPKIVDALLKGGADPSDQDGNGDTPLHLALSELPTRPAGKPPPVVDALVGAGCDVNRPNEAGVSPFLKLLAAPHEGNGLYQLVIFFLEHGGSVHQGLRDGRTPLQLFLARAGDMWATGSWEGDGANRAFHLFLEKGVAIETATASSRGPLALSLFRVHRPDIKLATMLCERLDPNQDLGRGETLLHKILGSYGWGKVKEVEALVKVLLRRGADASHQNLDGQTPLAVLFETRRDPRVAESIVQMLLDKNARVSQRVIVKAARRFPQNGRILRRLLQSYARQLGSLHETSESHSTPAEQQWWDEWVHAARVGEWASIEQLLSQSHMRRYPNKAGPKFALIALAALVETYIWTVKSVCETPIEKVSQRECVAEALRLCRSQELPVDMACFDYLIELCL</sequence>
<gene>
    <name evidence="4" type="ORF">NEMBOFW57_003516</name>
</gene>
<dbReference type="Gene3D" id="1.25.40.20">
    <property type="entry name" value="Ankyrin repeat-containing domain"/>
    <property type="match status" value="3"/>
</dbReference>
<dbReference type="SUPFAM" id="SSF48403">
    <property type="entry name" value="Ankyrin repeat"/>
    <property type="match status" value="1"/>
</dbReference>
<dbReference type="InterPro" id="IPR051165">
    <property type="entry name" value="Multifunctional_ANK_Repeat"/>
</dbReference>
<keyword evidence="2 3" id="KW-0040">ANK repeat</keyword>
<organism evidence="4 5">
    <name type="scientific">Staphylotrichum longicolle</name>
    <dbReference type="NCBI Taxonomy" id="669026"/>
    <lineage>
        <taxon>Eukaryota</taxon>
        <taxon>Fungi</taxon>
        <taxon>Dikarya</taxon>
        <taxon>Ascomycota</taxon>
        <taxon>Pezizomycotina</taxon>
        <taxon>Sordariomycetes</taxon>
        <taxon>Sordariomycetidae</taxon>
        <taxon>Sordariales</taxon>
        <taxon>Chaetomiaceae</taxon>
        <taxon>Staphylotrichum</taxon>
    </lineage>
</organism>
<keyword evidence="5" id="KW-1185">Reference proteome</keyword>
<dbReference type="InterPro" id="IPR036770">
    <property type="entry name" value="Ankyrin_rpt-contain_sf"/>
</dbReference>
<dbReference type="InterPro" id="IPR002110">
    <property type="entry name" value="Ankyrin_rpt"/>
</dbReference>
<name>A0AAD4F6C8_9PEZI</name>
<proteinExistence type="predicted"/>
<dbReference type="Pfam" id="PF12796">
    <property type="entry name" value="Ank_2"/>
    <property type="match status" value="1"/>
</dbReference>
<feature type="repeat" description="ANK" evidence="3">
    <location>
        <begin position="74"/>
        <end position="106"/>
    </location>
</feature>
<dbReference type="SMART" id="SM00248">
    <property type="entry name" value="ANK"/>
    <property type="match status" value="8"/>
</dbReference>
<comment type="caution">
    <text evidence="4">The sequence shown here is derived from an EMBL/GenBank/DDBJ whole genome shotgun (WGS) entry which is preliminary data.</text>
</comment>
<evidence type="ECO:0000256" key="3">
    <source>
        <dbReference type="PROSITE-ProRule" id="PRU00023"/>
    </source>
</evidence>
<dbReference type="EMBL" id="JAHCVI010000001">
    <property type="protein sequence ID" value="KAG7293465.1"/>
    <property type="molecule type" value="Genomic_DNA"/>
</dbReference>
<feature type="repeat" description="ANK" evidence="3">
    <location>
        <begin position="41"/>
        <end position="73"/>
    </location>
</feature>
<dbReference type="PANTHER" id="PTHR24123:SF33">
    <property type="entry name" value="PROTEIN HOS4"/>
    <property type="match status" value="1"/>
</dbReference>
<accession>A0AAD4F6C8</accession>